<evidence type="ECO:0008006" key="4">
    <source>
        <dbReference type="Google" id="ProtNLM"/>
    </source>
</evidence>
<name>A0AAD3T3H6_NEPGR</name>
<organism evidence="2 3">
    <name type="scientific">Nepenthes gracilis</name>
    <name type="common">Slender pitcher plant</name>
    <dbReference type="NCBI Taxonomy" id="150966"/>
    <lineage>
        <taxon>Eukaryota</taxon>
        <taxon>Viridiplantae</taxon>
        <taxon>Streptophyta</taxon>
        <taxon>Embryophyta</taxon>
        <taxon>Tracheophyta</taxon>
        <taxon>Spermatophyta</taxon>
        <taxon>Magnoliopsida</taxon>
        <taxon>eudicotyledons</taxon>
        <taxon>Gunneridae</taxon>
        <taxon>Pentapetalae</taxon>
        <taxon>Caryophyllales</taxon>
        <taxon>Nepenthaceae</taxon>
        <taxon>Nepenthes</taxon>
    </lineage>
</organism>
<keyword evidence="3" id="KW-1185">Reference proteome</keyword>
<sequence length="328" mass="34185">MGGLSSLSIPSSSPAAVARDRAFLASVQSQKGCSPSSVVASIPEARYPAADDVVVPFCGGAPSCSAGLPPSSGGPSSGMRVRKQDFGSVSSLGGLVKSPSVVSKTILPIDLFGPCSGAPEAFRDVGSSLPDANGTVQPRGSWASIVEKRAFGDAVWHCPAGCATEAFWTLYAADLVILGMLPVYCVCCCSVRTDWMASLAVRSSADGFYDCLQAVYALKLVALPLRLPADPMALLHPAAPLFPDCVGFASCCLALLNCYSLADDGVLISRGMSKLGLLMLYWLMYGSCCMLAVCWTAWCWLYAAGAIAAEAARLIVMQYGLLNAVVYC</sequence>
<evidence type="ECO:0000313" key="3">
    <source>
        <dbReference type="Proteomes" id="UP001279734"/>
    </source>
</evidence>
<dbReference type="AlphaFoldDB" id="A0AAD3T3H6"/>
<reference evidence="2" key="1">
    <citation type="submission" date="2023-05" db="EMBL/GenBank/DDBJ databases">
        <title>Nepenthes gracilis genome sequencing.</title>
        <authorList>
            <person name="Fukushima K."/>
        </authorList>
    </citation>
    <scope>NUCLEOTIDE SEQUENCE</scope>
    <source>
        <strain evidence="2">SING2019-196</strain>
    </source>
</reference>
<evidence type="ECO:0000256" key="1">
    <source>
        <dbReference type="SAM" id="Phobius"/>
    </source>
</evidence>
<comment type="caution">
    <text evidence="2">The sequence shown here is derived from an EMBL/GenBank/DDBJ whole genome shotgun (WGS) entry which is preliminary data.</text>
</comment>
<keyword evidence="1" id="KW-1133">Transmembrane helix</keyword>
<feature type="transmembrane region" description="Helical" evidence="1">
    <location>
        <begin position="282"/>
        <end position="303"/>
    </location>
</feature>
<keyword evidence="1" id="KW-0812">Transmembrane</keyword>
<dbReference type="Proteomes" id="UP001279734">
    <property type="component" value="Unassembled WGS sequence"/>
</dbReference>
<dbReference type="EMBL" id="BSYO01000022">
    <property type="protein sequence ID" value="GMH21126.1"/>
    <property type="molecule type" value="Genomic_DNA"/>
</dbReference>
<proteinExistence type="predicted"/>
<protein>
    <recommendedName>
        <fullName evidence="4">Transmembrane protein</fullName>
    </recommendedName>
</protein>
<evidence type="ECO:0000313" key="2">
    <source>
        <dbReference type="EMBL" id="GMH21126.1"/>
    </source>
</evidence>
<gene>
    <name evidence="2" type="ORF">Nepgr_022968</name>
</gene>
<keyword evidence="1" id="KW-0472">Membrane</keyword>
<accession>A0AAD3T3H6</accession>